<keyword evidence="5" id="KW-1003">Cell membrane</keyword>
<evidence type="ECO:0000313" key="11">
    <source>
        <dbReference type="Proteomes" id="UP000805614"/>
    </source>
</evidence>
<dbReference type="PROSITE" id="PS51257">
    <property type="entry name" value="PROKAR_LIPOPROTEIN"/>
    <property type="match status" value="1"/>
</dbReference>
<keyword evidence="11" id="KW-1185">Reference proteome</keyword>
<dbReference type="InterPro" id="IPR010067">
    <property type="entry name" value="ABC_SsuA_sub-bd"/>
</dbReference>
<dbReference type="NCBIfam" id="TIGR01728">
    <property type="entry name" value="SsuA_fam"/>
    <property type="match status" value="1"/>
</dbReference>
<evidence type="ECO:0000256" key="9">
    <source>
        <dbReference type="SAM" id="SignalP"/>
    </source>
</evidence>
<comment type="subcellular location">
    <subcellularLocation>
        <location evidence="2">Cell inner membrane</location>
    </subcellularLocation>
    <subcellularLocation>
        <location evidence="1">Periplasm</location>
    </subcellularLocation>
</comment>
<proteinExistence type="inferred from homology"/>
<dbReference type="PANTHER" id="PTHR30024:SF47">
    <property type="entry name" value="TAURINE-BINDING PERIPLASMIC PROTEIN"/>
    <property type="match status" value="1"/>
</dbReference>
<name>A0ABR7LRF7_9ACTN</name>
<keyword evidence="7 9" id="KW-0732">Signal</keyword>
<dbReference type="SUPFAM" id="SSF53850">
    <property type="entry name" value="Periplasmic binding protein-like II"/>
    <property type="match status" value="1"/>
</dbReference>
<dbReference type="Proteomes" id="UP000805614">
    <property type="component" value="Unassembled WGS sequence"/>
</dbReference>
<evidence type="ECO:0000256" key="5">
    <source>
        <dbReference type="ARBA" id="ARBA00022475"/>
    </source>
</evidence>
<dbReference type="EMBL" id="JABVEC010000011">
    <property type="protein sequence ID" value="MBC6467174.1"/>
    <property type="molecule type" value="Genomic_DNA"/>
</dbReference>
<dbReference type="CDD" id="cd13553">
    <property type="entry name" value="PBP2_NrtA_CpmA_like"/>
    <property type="match status" value="1"/>
</dbReference>
<evidence type="ECO:0000256" key="4">
    <source>
        <dbReference type="ARBA" id="ARBA00022448"/>
    </source>
</evidence>
<dbReference type="Gene3D" id="3.40.190.10">
    <property type="entry name" value="Periplasmic binding protein-like II"/>
    <property type="match status" value="2"/>
</dbReference>
<feature type="signal peptide" evidence="9">
    <location>
        <begin position="1"/>
        <end position="25"/>
    </location>
</feature>
<organism evidence="10 11">
    <name type="scientific">Actinomadura alba</name>
    <dbReference type="NCBI Taxonomy" id="406431"/>
    <lineage>
        <taxon>Bacteria</taxon>
        <taxon>Bacillati</taxon>
        <taxon>Actinomycetota</taxon>
        <taxon>Actinomycetes</taxon>
        <taxon>Streptosporangiales</taxon>
        <taxon>Thermomonosporaceae</taxon>
        <taxon>Actinomadura</taxon>
    </lineage>
</organism>
<evidence type="ECO:0000313" key="10">
    <source>
        <dbReference type="EMBL" id="MBC6467174.1"/>
    </source>
</evidence>
<reference evidence="10 11" key="1">
    <citation type="submission" date="2020-06" db="EMBL/GenBank/DDBJ databases">
        <title>Actinomadura xiongansis sp. nov., isolated from soil of Baiyangdian.</title>
        <authorList>
            <person name="Zhang X."/>
        </authorList>
    </citation>
    <scope>NUCLEOTIDE SEQUENCE [LARGE SCALE GENOMIC DNA]</scope>
    <source>
        <strain evidence="10 11">HBUM206468</strain>
    </source>
</reference>
<keyword evidence="6" id="KW-0997">Cell inner membrane</keyword>
<keyword evidence="4" id="KW-0813">Transport</keyword>
<sequence>MKRRMRLRQVAAALAVLTGAGALTACGSDSGTDGSGGSGGSEIKLGYFPNITHATALVGIQKGFFTKQLGSGVKLTTATFNAGPSATEALFSGAIDATYIGPSPAINAWAKSHGKAIKIISGAASGGASLVVNPSIKSVEDLRGKTIATPQLGNTQDVALRYYLKQKGLRTDKNGGGDVKVRPQDNAVTLQSFAQGAIDGAWVPEPHASRLVLENKGKRLLNENDLWPGRKFVVTHLIVRTEFLKSHPDLVKKLVAGSVEANAFINSDPAGAKKSANAQLAELSGKPLKDDVLESSFKEIAFTDDPIASSLHEGAKHAQEIGLLEPVDLAGIYDLGPLNEVLKTEGKSPVSDS</sequence>
<dbReference type="PANTHER" id="PTHR30024">
    <property type="entry name" value="ALIPHATIC SULFONATES-BINDING PROTEIN-RELATED"/>
    <property type="match status" value="1"/>
</dbReference>
<protein>
    <submittedName>
        <fullName evidence="10">ABC transporter substrate-binding protein</fullName>
    </submittedName>
</protein>
<evidence type="ECO:0000256" key="3">
    <source>
        <dbReference type="ARBA" id="ARBA00010742"/>
    </source>
</evidence>
<accession>A0ABR7LRF7</accession>
<comment type="caution">
    <text evidence="10">The sequence shown here is derived from an EMBL/GenBank/DDBJ whole genome shotgun (WGS) entry which is preliminary data.</text>
</comment>
<evidence type="ECO:0000256" key="6">
    <source>
        <dbReference type="ARBA" id="ARBA00022519"/>
    </source>
</evidence>
<dbReference type="InterPro" id="IPR044527">
    <property type="entry name" value="NrtA/CpmA_ABC-bd_dom"/>
</dbReference>
<keyword evidence="8" id="KW-0472">Membrane</keyword>
<feature type="chain" id="PRO_5046814655" evidence="9">
    <location>
        <begin position="26"/>
        <end position="353"/>
    </location>
</feature>
<evidence type="ECO:0000256" key="2">
    <source>
        <dbReference type="ARBA" id="ARBA00004533"/>
    </source>
</evidence>
<dbReference type="Pfam" id="PF13379">
    <property type="entry name" value="NMT1_2"/>
    <property type="match status" value="1"/>
</dbReference>
<comment type="similarity">
    <text evidence="3">Belongs to the bacterial solute-binding protein SsuA/TauA family.</text>
</comment>
<evidence type="ECO:0000256" key="1">
    <source>
        <dbReference type="ARBA" id="ARBA00004418"/>
    </source>
</evidence>
<evidence type="ECO:0000256" key="7">
    <source>
        <dbReference type="ARBA" id="ARBA00022729"/>
    </source>
</evidence>
<gene>
    <name evidence="10" type="ORF">HKK74_16925</name>
</gene>
<evidence type="ECO:0000256" key="8">
    <source>
        <dbReference type="ARBA" id="ARBA00023136"/>
    </source>
</evidence>